<keyword evidence="13" id="KW-0274">FAD</keyword>
<dbReference type="Gene3D" id="3.40.50.620">
    <property type="entry name" value="HUPs"/>
    <property type="match status" value="1"/>
</dbReference>
<evidence type="ECO:0000256" key="7">
    <source>
        <dbReference type="ARBA" id="ARBA00018483"/>
    </source>
</evidence>
<evidence type="ECO:0000256" key="4">
    <source>
        <dbReference type="ARBA" id="ARBA00010214"/>
    </source>
</evidence>
<dbReference type="EC" id="2.7.7.2" evidence="6"/>
<keyword evidence="14" id="KW-0067">ATP-binding</keyword>
<dbReference type="Pfam" id="PF06574">
    <property type="entry name" value="FAD_syn"/>
    <property type="match status" value="1"/>
</dbReference>
<dbReference type="PANTHER" id="PTHR22749:SF6">
    <property type="entry name" value="RIBOFLAVIN KINASE"/>
    <property type="match status" value="1"/>
</dbReference>
<keyword evidence="9" id="KW-0288">FMN</keyword>
<evidence type="ECO:0000256" key="12">
    <source>
        <dbReference type="ARBA" id="ARBA00022741"/>
    </source>
</evidence>
<sequence>MKVFHGIDRLPAFRHPAATVGSFDGVHGGHSELLAAVRRFARERDGESIVVTFSPHPRIVLETQTDLRLLTTLDEKAWLLERAGIDNLVVIPFTREFSRTGSADFIRRDLIGKLGVETLVMGYNHHFGHNKEGDYGSLRSSERPTLRLYRIEPFSVGGEKVSSTVVRSLVEHAEMARAARMLGHPYLLMADVARGSLRIDDPYKLLPPAGEYPVTADGVPARLFIPSEGAPHLDRPFTKEKSIIEFTAL</sequence>
<accession>A0A4Y1XMK2</accession>
<dbReference type="GO" id="GO:0009231">
    <property type="term" value="P:riboflavin biosynthetic process"/>
    <property type="evidence" value="ECO:0007669"/>
    <property type="project" value="InterPro"/>
</dbReference>
<dbReference type="EC" id="2.7.1.26" evidence="5"/>
<dbReference type="UniPathway" id="UPA00277">
    <property type="reaction ID" value="UER00407"/>
</dbReference>
<comment type="similarity">
    <text evidence="4">Belongs to the RibF family.</text>
</comment>
<organism evidence="18 19">
    <name type="scientific">Alistipes communis</name>
    <dbReference type="NCBI Taxonomy" id="2585118"/>
    <lineage>
        <taxon>Bacteria</taxon>
        <taxon>Pseudomonadati</taxon>
        <taxon>Bacteroidota</taxon>
        <taxon>Bacteroidia</taxon>
        <taxon>Bacteroidales</taxon>
        <taxon>Rikenellaceae</taxon>
        <taxon>Alistipes</taxon>
    </lineage>
</organism>
<evidence type="ECO:0000256" key="9">
    <source>
        <dbReference type="ARBA" id="ARBA00022643"/>
    </source>
</evidence>
<dbReference type="InterPro" id="IPR023468">
    <property type="entry name" value="Riboflavin_kinase"/>
</dbReference>
<gene>
    <name evidence="18" type="ORF">A5CBH24_23570</name>
</gene>
<dbReference type="GO" id="GO:0006747">
    <property type="term" value="P:FAD biosynthetic process"/>
    <property type="evidence" value="ECO:0007669"/>
    <property type="project" value="UniProtKB-UniPathway"/>
</dbReference>
<accession>A0A3D3YNF5</accession>
<proteinExistence type="inferred from homology"/>
<comment type="pathway">
    <text evidence="2">Cofactor biosynthesis; FAD biosynthesis; FAD from FMN: step 1/1.</text>
</comment>
<protein>
    <recommendedName>
        <fullName evidence="7">Bifunctional riboflavin kinase/FMN adenylyltransferase</fullName>
        <ecNumber evidence="5">2.7.1.26</ecNumber>
        <ecNumber evidence="6">2.7.7.2</ecNumber>
    </recommendedName>
    <alternativeName>
        <fullName evidence="15">Riboflavin biosynthesis protein RibF</fullName>
    </alternativeName>
</protein>
<keyword evidence="8" id="KW-0285">Flavoprotein</keyword>
<dbReference type="AlphaFoldDB" id="A0A3D3YNF5"/>
<comment type="pathway">
    <text evidence="3">Cofactor biosynthesis; FMN biosynthesis; FMN from riboflavin (ATP route): step 1/1.</text>
</comment>
<dbReference type="InterPro" id="IPR014729">
    <property type="entry name" value="Rossmann-like_a/b/a_fold"/>
</dbReference>
<dbReference type="GO" id="GO:0003919">
    <property type="term" value="F:FMN adenylyltransferase activity"/>
    <property type="evidence" value="ECO:0007669"/>
    <property type="project" value="UniProtKB-EC"/>
</dbReference>
<dbReference type="GO" id="GO:0005524">
    <property type="term" value="F:ATP binding"/>
    <property type="evidence" value="ECO:0007669"/>
    <property type="project" value="UniProtKB-KW"/>
</dbReference>
<keyword evidence="10" id="KW-0808">Transferase</keyword>
<dbReference type="EMBL" id="AP019735">
    <property type="protein sequence ID" value="BBL05044.1"/>
    <property type="molecule type" value="Genomic_DNA"/>
</dbReference>
<dbReference type="KEGG" id="acou:A5CBH24_23570"/>
<keyword evidence="11" id="KW-0548">Nucleotidyltransferase</keyword>
<dbReference type="SUPFAM" id="SSF52374">
    <property type="entry name" value="Nucleotidylyl transferase"/>
    <property type="match status" value="1"/>
</dbReference>
<comment type="function">
    <text evidence="1">Catalyzes the phosphorylation of riboflavin to FMN followed by the adenylation of FMN to FAD.</text>
</comment>
<dbReference type="OrthoDB" id="9803667at2"/>
<dbReference type="Proteomes" id="UP000318946">
    <property type="component" value="Chromosome"/>
</dbReference>
<evidence type="ECO:0000256" key="17">
    <source>
        <dbReference type="ARBA" id="ARBA00049494"/>
    </source>
</evidence>
<dbReference type="CDD" id="cd02064">
    <property type="entry name" value="FAD_synthetase_N"/>
    <property type="match status" value="1"/>
</dbReference>
<dbReference type="GO" id="GO:0009398">
    <property type="term" value="P:FMN biosynthetic process"/>
    <property type="evidence" value="ECO:0007669"/>
    <property type="project" value="TreeGrafter"/>
</dbReference>
<keyword evidence="19" id="KW-1185">Reference proteome</keyword>
<evidence type="ECO:0000256" key="8">
    <source>
        <dbReference type="ARBA" id="ARBA00022630"/>
    </source>
</evidence>
<evidence type="ECO:0000256" key="3">
    <source>
        <dbReference type="ARBA" id="ARBA00005201"/>
    </source>
</evidence>
<comment type="catalytic activity">
    <reaction evidence="17">
        <text>FMN + ATP + H(+) = FAD + diphosphate</text>
        <dbReference type="Rhea" id="RHEA:17237"/>
        <dbReference type="ChEBI" id="CHEBI:15378"/>
        <dbReference type="ChEBI" id="CHEBI:30616"/>
        <dbReference type="ChEBI" id="CHEBI:33019"/>
        <dbReference type="ChEBI" id="CHEBI:57692"/>
        <dbReference type="ChEBI" id="CHEBI:58210"/>
        <dbReference type="EC" id="2.7.7.2"/>
    </reaction>
</comment>
<evidence type="ECO:0000313" key="18">
    <source>
        <dbReference type="EMBL" id="BBL05044.1"/>
    </source>
</evidence>
<evidence type="ECO:0000256" key="10">
    <source>
        <dbReference type="ARBA" id="ARBA00022679"/>
    </source>
</evidence>
<evidence type="ECO:0000256" key="15">
    <source>
        <dbReference type="ARBA" id="ARBA00032176"/>
    </source>
</evidence>
<reference evidence="19" key="1">
    <citation type="submission" date="2019-06" db="EMBL/GenBank/DDBJ databases">
        <title>Alistipes onderdonkii subsp. vulgaris subsp. nov., Alistipes dispar sp. nov. and Alistipes communis sp. nov., isolated from human faeces, and creation of Alistipes onderdonkii subsp. onderdonkii subsp. nov.</title>
        <authorList>
            <person name="Sakamoto M."/>
            <person name="Ikeyama N."/>
            <person name="Ogata Y."/>
            <person name="Suda W."/>
            <person name="Iino T."/>
            <person name="Hattori M."/>
            <person name="Ohkuma M."/>
        </authorList>
    </citation>
    <scope>NUCLEOTIDE SEQUENCE [LARGE SCALE GENOMIC DNA]</scope>
    <source>
        <strain evidence="19">5CBH24</strain>
    </source>
</reference>
<comment type="catalytic activity">
    <reaction evidence="16">
        <text>riboflavin + ATP = FMN + ADP + H(+)</text>
        <dbReference type="Rhea" id="RHEA:14357"/>
        <dbReference type="ChEBI" id="CHEBI:15378"/>
        <dbReference type="ChEBI" id="CHEBI:30616"/>
        <dbReference type="ChEBI" id="CHEBI:57986"/>
        <dbReference type="ChEBI" id="CHEBI:58210"/>
        <dbReference type="ChEBI" id="CHEBI:456216"/>
        <dbReference type="EC" id="2.7.1.26"/>
    </reaction>
</comment>
<evidence type="ECO:0000256" key="6">
    <source>
        <dbReference type="ARBA" id="ARBA00012393"/>
    </source>
</evidence>
<evidence type="ECO:0000256" key="1">
    <source>
        <dbReference type="ARBA" id="ARBA00002121"/>
    </source>
</evidence>
<dbReference type="STRING" id="1118061.GCA_000311925_00290"/>
<keyword evidence="12" id="KW-0547">Nucleotide-binding</keyword>
<evidence type="ECO:0000256" key="2">
    <source>
        <dbReference type="ARBA" id="ARBA00004726"/>
    </source>
</evidence>
<evidence type="ECO:0000256" key="16">
    <source>
        <dbReference type="ARBA" id="ARBA00047880"/>
    </source>
</evidence>
<dbReference type="InterPro" id="IPR015864">
    <property type="entry name" value="FAD_synthase"/>
</dbReference>
<dbReference type="FunFam" id="3.40.50.620:FF:000021">
    <property type="entry name" value="Riboflavin biosynthesis protein"/>
    <property type="match status" value="1"/>
</dbReference>
<evidence type="ECO:0000313" key="19">
    <source>
        <dbReference type="Proteomes" id="UP000318946"/>
    </source>
</evidence>
<evidence type="ECO:0000256" key="13">
    <source>
        <dbReference type="ARBA" id="ARBA00022827"/>
    </source>
</evidence>
<dbReference type="GO" id="GO:0008531">
    <property type="term" value="F:riboflavin kinase activity"/>
    <property type="evidence" value="ECO:0007669"/>
    <property type="project" value="UniProtKB-EC"/>
</dbReference>
<evidence type="ECO:0000256" key="14">
    <source>
        <dbReference type="ARBA" id="ARBA00022840"/>
    </source>
</evidence>
<dbReference type="RefSeq" id="WP_141413307.1">
    <property type="nucleotide sequence ID" value="NZ_AP019735.1"/>
</dbReference>
<accession>A0A4Y1WX50</accession>
<dbReference type="GeneID" id="78343074"/>
<name>A0A3D3YNF5_9BACT</name>
<evidence type="ECO:0000256" key="5">
    <source>
        <dbReference type="ARBA" id="ARBA00012105"/>
    </source>
</evidence>
<evidence type="ECO:0000256" key="11">
    <source>
        <dbReference type="ARBA" id="ARBA00022695"/>
    </source>
</evidence>
<dbReference type="PANTHER" id="PTHR22749">
    <property type="entry name" value="RIBOFLAVIN KINASE/FMN ADENYLYLTRANSFERASE"/>
    <property type="match status" value="1"/>
</dbReference>